<evidence type="ECO:0000313" key="3">
    <source>
        <dbReference type="Proteomes" id="UP000634476"/>
    </source>
</evidence>
<dbReference type="EMBL" id="BOOK01000010">
    <property type="protein sequence ID" value="GIH99516.1"/>
    <property type="molecule type" value="Genomic_DNA"/>
</dbReference>
<gene>
    <name evidence="2" type="ORF">Pta02_15250</name>
</gene>
<accession>A0A8J3SUZ7</accession>
<dbReference type="AlphaFoldDB" id="A0A8J3SUZ7"/>
<dbReference type="SMART" id="SM00028">
    <property type="entry name" value="TPR"/>
    <property type="match status" value="4"/>
</dbReference>
<dbReference type="Gene3D" id="1.25.40.10">
    <property type="entry name" value="Tetratricopeptide repeat domain"/>
    <property type="match status" value="2"/>
</dbReference>
<comment type="caution">
    <text evidence="2">The sequence shown here is derived from an EMBL/GenBank/DDBJ whole genome shotgun (WGS) entry which is preliminary data.</text>
</comment>
<protein>
    <recommendedName>
        <fullName evidence="4">NB-ARC domain-containing protein</fullName>
    </recommendedName>
</protein>
<evidence type="ECO:0000256" key="1">
    <source>
        <dbReference type="SAM" id="Phobius"/>
    </source>
</evidence>
<evidence type="ECO:0000313" key="2">
    <source>
        <dbReference type="EMBL" id="GIH99516.1"/>
    </source>
</evidence>
<dbReference type="Proteomes" id="UP000634476">
    <property type="component" value="Unassembled WGS sequence"/>
</dbReference>
<feature type="transmembrane region" description="Helical" evidence="1">
    <location>
        <begin position="24"/>
        <end position="43"/>
    </location>
</feature>
<dbReference type="SUPFAM" id="SSF52540">
    <property type="entry name" value="P-loop containing nucleoside triphosphate hydrolases"/>
    <property type="match status" value="1"/>
</dbReference>
<dbReference type="PRINTS" id="PR00364">
    <property type="entry name" value="DISEASERSIST"/>
</dbReference>
<keyword evidence="3" id="KW-1185">Reference proteome</keyword>
<name>A0A8J3SUZ7_9ACTN</name>
<dbReference type="InterPro" id="IPR011990">
    <property type="entry name" value="TPR-like_helical_dom_sf"/>
</dbReference>
<organism evidence="2 3">
    <name type="scientific">Planobispora takensis</name>
    <dbReference type="NCBI Taxonomy" id="1367882"/>
    <lineage>
        <taxon>Bacteria</taxon>
        <taxon>Bacillati</taxon>
        <taxon>Actinomycetota</taxon>
        <taxon>Actinomycetes</taxon>
        <taxon>Streptosporangiales</taxon>
        <taxon>Streptosporangiaceae</taxon>
        <taxon>Planobispora</taxon>
    </lineage>
</organism>
<dbReference type="InterPro" id="IPR027417">
    <property type="entry name" value="P-loop_NTPase"/>
</dbReference>
<dbReference type="RefSeq" id="WP_203873980.1">
    <property type="nucleotide sequence ID" value="NZ_BOOK01000010.1"/>
</dbReference>
<dbReference type="InterPro" id="IPR019734">
    <property type="entry name" value="TPR_rpt"/>
</dbReference>
<dbReference type="PANTHER" id="PTHR47691:SF3">
    <property type="entry name" value="HTH-TYPE TRANSCRIPTIONAL REGULATOR RV0890C-RELATED"/>
    <property type="match status" value="1"/>
</dbReference>
<dbReference type="SUPFAM" id="SSF48452">
    <property type="entry name" value="TPR-like"/>
    <property type="match status" value="2"/>
</dbReference>
<dbReference type="Pfam" id="PF13424">
    <property type="entry name" value="TPR_12"/>
    <property type="match status" value="1"/>
</dbReference>
<sequence>MRGSPHVPDHDDADRLPQPRRRPISLAAPAAAGLAAAAASIMATSLDVWDLPVPAKLAITVFAGVLVGVLTWATTDRRAVAAGGVPEGTWRAPDQWPPTPAHFTGRAEALAELREVFDGHRRNQSRDGGSPLIVSVYGRGGVGKSMLMTRFGHEIAGRFPDGRLYADLRGAVDAPIRPEEVLTGFLRALGVRLTTDPGGLDELRNLWLTWTKGKRILIGLDNAEHGDQVKDLIPAEPGCTVMITSRHPLFLLNTYDKRLAVFGEAQSLELLARLAGDERVASELESAREIVQMCDHLPLAISICGGRLATRENWSLREMADRLRDERRRLDQLELAPSLDKSVRASLQLSYDACTGIQRRLLRRLSLLTAPDVPGWAAGELLGTSELDGADQLEALIDTQLAECSGVDFAGAMRYRLHDLVRIFARELAGSYDADGSGRAAIERVLSGYRRRGEAAAMARWPQDWGRSGRGGDHSSVVRGQASAADWLNAERLTVVAMIGEARNLELWEPAWGLGRAFCSLCHSLRAYWSDWRAVAEIVCEAAEHMDDRRALGIALLDRAAVTGGQGSHQSAREDAERALAVFTELGEAWWAARAMRTVGMTLFSDGSLDRAQGYLIDAIASFKSEEDRWWSARTQRNLAELRLAQRRPDEARELLEEALRVFEHDRNRYSEAQTLRAYGEVLGATARSLQERGELRAAQDHFTRAGFSLDRAAEMFRLRGEEWEVARCLRAAGEVGDPANRLNELKYVRQAAELLGKLGDSWGVARAELSAGRVHSRAGRALEAEETLRRAVRAFEDLGDRWWMARCLRYLGEVHLEAGEGEAALLPLGRALDIYRSLGNQSGMGRTLELLRRAREDGTPAPKPPRGTPE</sequence>
<dbReference type="GO" id="GO:0043531">
    <property type="term" value="F:ADP binding"/>
    <property type="evidence" value="ECO:0007669"/>
    <property type="project" value="InterPro"/>
</dbReference>
<evidence type="ECO:0008006" key="4">
    <source>
        <dbReference type="Google" id="ProtNLM"/>
    </source>
</evidence>
<dbReference type="InterPro" id="IPR042197">
    <property type="entry name" value="Apaf_helical"/>
</dbReference>
<dbReference type="PANTHER" id="PTHR47691">
    <property type="entry name" value="REGULATOR-RELATED"/>
    <property type="match status" value="1"/>
</dbReference>
<keyword evidence="1" id="KW-0472">Membrane</keyword>
<reference evidence="2" key="1">
    <citation type="submission" date="2021-01" db="EMBL/GenBank/DDBJ databases">
        <title>Whole genome shotgun sequence of Planobispora takensis NBRC 109077.</title>
        <authorList>
            <person name="Komaki H."/>
            <person name="Tamura T."/>
        </authorList>
    </citation>
    <scope>NUCLEOTIDE SEQUENCE</scope>
    <source>
        <strain evidence="2">NBRC 109077</strain>
    </source>
</reference>
<feature type="transmembrane region" description="Helical" evidence="1">
    <location>
        <begin position="55"/>
        <end position="73"/>
    </location>
</feature>
<keyword evidence="1" id="KW-0812">Transmembrane</keyword>
<dbReference type="Gene3D" id="3.40.50.300">
    <property type="entry name" value="P-loop containing nucleotide triphosphate hydrolases"/>
    <property type="match status" value="1"/>
</dbReference>
<proteinExistence type="predicted"/>
<dbReference type="Gene3D" id="1.10.8.430">
    <property type="entry name" value="Helical domain of apoptotic protease-activating factors"/>
    <property type="match status" value="1"/>
</dbReference>
<keyword evidence="1" id="KW-1133">Transmembrane helix</keyword>